<proteinExistence type="predicted"/>
<dbReference type="Pfam" id="PF13873">
    <property type="entry name" value="Myb_DNA-bind_5"/>
    <property type="match status" value="1"/>
</dbReference>
<dbReference type="Proteomes" id="UP001159428">
    <property type="component" value="Unassembled WGS sequence"/>
</dbReference>
<gene>
    <name evidence="3" type="ORF">PMEA_00030249</name>
</gene>
<dbReference type="PANTHER" id="PTHR21411:SF0">
    <property type="entry name" value="REGULATORY PROTEIN ZESTE"/>
    <property type="match status" value="1"/>
</dbReference>
<dbReference type="InterPro" id="IPR028002">
    <property type="entry name" value="Myb_DNA-bind_5"/>
</dbReference>
<organism evidence="3 4">
    <name type="scientific">Pocillopora meandrina</name>
    <dbReference type="NCBI Taxonomy" id="46732"/>
    <lineage>
        <taxon>Eukaryota</taxon>
        <taxon>Metazoa</taxon>
        <taxon>Cnidaria</taxon>
        <taxon>Anthozoa</taxon>
        <taxon>Hexacorallia</taxon>
        <taxon>Scleractinia</taxon>
        <taxon>Astrocoeniina</taxon>
        <taxon>Pocilloporidae</taxon>
        <taxon>Pocillopora</taxon>
    </lineage>
</organism>
<evidence type="ECO:0000259" key="2">
    <source>
        <dbReference type="Pfam" id="PF13873"/>
    </source>
</evidence>
<comment type="caution">
    <text evidence="3">The sequence shown here is derived from an EMBL/GenBank/DDBJ whole genome shotgun (WGS) entry which is preliminary data.</text>
</comment>
<accession>A0AAU9XWN7</accession>
<keyword evidence="4" id="KW-1185">Reference proteome</keyword>
<protein>
    <recommendedName>
        <fullName evidence="2">Myb/SANT-like DNA-binding domain-containing protein</fullName>
    </recommendedName>
</protein>
<evidence type="ECO:0000256" key="1">
    <source>
        <dbReference type="SAM" id="MobiDB-lite"/>
    </source>
</evidence>
<evidence type="ECO:0000313" key="3">
    <source>
        <dbReference type="EMBL" id="CAH3158068.1"/>
    </source>
</evidence>
<dbReference type="AlphaFoldDB" id="A0AAU9XWN7"/>
<feature type="region of interest" description="Disordered" evidence="1">
    <location>
        <begin position="83"/>
        <end position="104"/>
    </location>
</feature>
<name>A0AAU9XWN7_9CNID</name>
<feature type="domain" description="Myb/SANT-like DNA-binding" evidence="2">
    <location>
        <begin position="7"/>
        <end position="83"/>
    </location>
</feature>
<dbReference type="EMBL" id="CALNXJ010000066">
    <property type="protein sequence ID" value="CAH3158068.1"/>
    <property type="molecule type" value="Genomic_DNA"/>
</dbReference>
<dbReference type="PANTHER" id="PTHR21411">
    <property type="entry name" value="APONTIC"/>
    <property type="match status" value="1"/>
</dbReference>
<sequence length="233" mass="26645">MTSKTSRTTNFSEQEKLLLAELGKDFPEVESKGYDSNTLTKKAKAREEILTRFNSQIPNGIKRDLSQLQGCWRRLKLQSKKEHDLHRREIRKTGGGKAPASPSEVSKLVADVLPASVNPLEQEFDDDAGGELDLRRDKDEREHITCEVDPSLLAHLEAIGKKGAEKVTKKEDNQKYKRRKTETLEEDSFLSMARDEHQLKMKVLKLKEWRLMHQCDNMGIGLPPAYVNEEEDS</sequence>
<reference evidence="3 4" key="1">
    <citation type="submission" date="2022-05" db="EMBL/GenBank/DDBJ databases">
        <authorList>
            <consortium name="Genoscope - CEA"/>
            <person name="William W."/>
        </authorList>
    </citation>
    <scope>NUCLEOTIDE SEQUENCE [LARGE SCALE GENOMIC DNA]</scope>
</reference>
<evidence type="ECO:0000313" key="4">
    <source>
        <dbReference type="Proteomes" id="UP001159428"/>
    </source>
</evidence>